<organism evidence="1 2">
    <name type="scientific">Scheffersomyces stipitis (strain ATCC 58785 / CBS 6054 / NBRC 10063 / NRRL Y-11545)</name>
    <name type="common">Yeast</name>
    <name type="synonym">Pichia stipitis</name>
    <dbReference type="NCBI Taxonomy" id="322104"/>
    <lineage>
        <taxon>Eukaryota</taxon>
        <taxon>Fungi</taxon>
        <taxon>Dikarya</taxon>
        <taxon>Ascomycota</taxon>
        <taxon>Saccharomycotina</taxon>
        <taxon>Pichiomycetes</taxon>
        <taxon>Debaryomycetaceae</taxon>
        <taxon>Scheffersomyces</taxon>
    </lineage>
</organism>
<protein>
    <submittedName>
        <fullName evidence="1">Uncharacterized protein</fullName>
    </submittedName>
</protein>
<evidence type="ECO:0000313" key="1">
    <source>
        <dbReference type="EMBL" id="ABN66917.2"/>
    </source>
</evidence>
<feature type="non-terminal residue" evidence="1">
    <location>
        <position position="493"/>
    </location>
</feature>
<gene>
    <name evidence="1" type="ORF">PICST_25248</name>
</gene>
<proteinExistence type="predicted"/>
<accession>A3LW72</accession>
<dbReference type="GeneID" id="4839439"/>
<keyword evidence="2" id="KW-1185">Reference proteome</keyword>
<dbReference type="InParanoid" id="A3LW72"/>
<dbReference type="OMA" id="PFADFNY"/>
<dbReference type="HOGENOM" id="CLU_018056_0_0_1"/>
<sequence>RRYTLPDSAHEVILFSGQNVDNEEAIEDENSLSPASSVALSETETLNYDRKQRFELQESYDENFTLYLPYLLPSYHNRRFADALDDDLSTVLDEPYASNDHPSRRQIMGKHTSLFNVKREYVIVGELMKSSNYVFPSRESFELFKQLRNNSKKIRKGSVITYDSAGTIRKMSNVTKEDIKEATSSHEVVDERNHLVPLEYKLKGLGMPLFRTFVPYLSSFKKNSPFMVFAKYREIPLKPVLDANGKDISIDKDTDPDNYETYPFCTVNSKFFQNVRRFIFHFHMNGEKPDFKVIMFCNNMKPYADFNYKGTRFRVIGPATTTIYLMSYNPNMRLLVIDDDQPSLCDNIINKRPGFELSSLLKKKKLPNKANGTTPDSGISGPVKFDENNPNTFVNPYPNPKNPLIKELSMAVTVKGYVSNNLPPFGAFKDSMLYDNQHGLLPKKYNELAKVELYQDSVSRQIEDMNSTLSTDLDTQVLFCVMAVLREVSVRNS</sequence>
<dbReference type="RefSeq" id="XP_001384946.2">
    <property type="nucleotide sequence ID" value="XM_001384909.1"/>
</dbReference>
<dbReference type="Proteomes" id="UP000002258">
    <property type="component" value="Chromosome 5"/>
</dbReference>
<feature type="non-terminal residue" evidence="1">
    <location>
        <position position="1"/>
    </location>
</feature>
<dbReference type="EMBL" id="CP000499">
    <property type="protein sequence ID" value="ABN66917.2"/>
    <property type="molecule type" value="Genomic_DNA"/>
</dbReference>
<dbReference type="eggNOG" id="ENOG502QR9U">
    <property type="taxonomic scope" value="Eukaryota"/>
</dbReference>
<name>A3LW72_PICST</name>
<dbReference type="AlphaFoldDB" id="A3LW72"/>
<dbReference type="OrthoDB" id="4024171at2759"/>
<dbReference type="KEGG" id="pic:PICST_25248"/>
<evidence type="ECO:0000313" key="2">
    <source>
        <dbReference type="Proteomes" id="UP000002258"/>
    </source>
</evidence>
<reference evidence="1 2" key="1">
    <citation type="journal article" date="2007" name="Nat. Biotechnol.">
        <title>Genome sequence of the lignocellulose-bioconverting and xylose-fermenting yeast Pichia stipitis.</title>
        <authorList>
            <person name="Jeffries T.W."/>
            <person name="Grigoriev I.V."/>
            <person name="Grimwood J."/>
            <person name="Laplaza J.M."/>
            <person name="Aerts A."/>
            <person name="Salamov A."/>
            <person name="Schmutz J."/>
            <person name="Lindquist E."/>
            <person name="Dehal P."/>
            <person name="Shapiro H."/>
            <person name="Jin Y.S."/>
            <person name="Passoth V."/>
            <person name="Richardson P.M."/>
        </authorList>
    </citation>
    <scope>NUCLEOTIDE SEQUENCE [LARGE SCALE GENOMIC DNA]</scope>
    <source>
        <strain evidence="2">ATCC 58785 / CBS 6054 / NBRC 10063 / NRRL Y-11545</strain>
    </source>
</reference>